<evidence type="ECO:0000313" key="23">
    <source>
        <dbReference type="RefSeq" id="XP_013405332.1"/>
    </source>
</evidence>
<evidence type="ECO:0000256" key="18">
    <source>
        <dbReference type="ARBA" id="ARBA00040898"/>
    </source>
</evidence>
<keyword evidence="16" id="KW-0325">Glycoprotein</keyword>
<keyword evidence="22" id="KW-1185">Reference proteome</keyword>
<evidence type="ECO:0000313" key="22">
    <source>
        <dbReference type="Proteomes" id="UP000085678"/>
    </source>
</evidence>
<comment type="pathway">
    <text evidence="3">Protein modification; protein glycosylation.</text>
</comment>
<dbReference type="PANTHER" id="PTHR23033:SF14">
    <property type="entry name" value="GLYCOPROTEIN-N-ACETYLGALACTOSAMINE 3-BETA-GALACTOSYLTRANSFERASE 1-RELATED"/>
    <property type="match status" value="1"/>
</dbReference>
<comment type="subunit">
    <text evidence="5">Homodimer; disulfide-linked.</text>
</comment>
<keyword evidence="8" id="KW-0808">Transferase</keyword>
<feature type="transmembrane region" description="Helical" evidence="20">
    <location>
        <begin position="6"/>
        <end position="26"/>
    </location>
</feature>
<keyword evidence="13 20" id="KW-1133">Transmembrane helix</keyword>
<proteinExistence type="inferred from homology"/>
<evidence type="ECO:0000256" key="8">
    <source>
        <dbReference type="ARBA" id="ARBA00022679"/>
    </source>
</evidence>
<dbReference type="InterPro" id="IPR029044">
    <property type="entry name" value="Nucleotide-diphossugar_trans"/>
</dbReference>
<dbReference type="GO" id="GO:0016263">
    <property type="term" value="F:glycoprotein-N-acetylgalactosamine 3-beta-galactosyltransferase activity"/>
    <property type="evidence" value="ECO:0007669"/>
    <property type="project" value="UniProtKB-EC"/>
</dbReference>
<dbReference type="STRING" id="7574.A0A1S3J4G7"/>
<evidence type="ECO:0000256" key="13">
    <source>
        <dbReference type="ARBA" id="ARBA00022989"/>
    </source>
</evidence>
<protein>
    <recommendedName>
        <fullName evidence="18">Glycoprotein-N-acetylgalactosamine 3-beta-galactosyltransferase 1</fullName>
        <ecNumber evidence="6">2.4.1.122</ecNumber>
    </recommendedName>
</protein>
<evidence type="ECO:0000256" key="20">
    <source>
        <dbReference type="SAM" id="Phobius"/>
    </source>
</evidence>
<feature type="domain" description="Fringe-like glycosyltransferase" evidence="21">
    <location>
        <begin position="133"/>
        <end position="286"/>
    </location>
</feature>
<reference evidence="23" key="1">
    <citation type="submission" date="2025-08" db="UniProtKB">
        <authorList>
            <consortium name="RefSeq"/>
        </authorList>
    </citation>
    <scope>IDENTIFICATION</scope>
    <source>
        <tissue evidence="23">Gonads</tissue>
    </source>
</reference>
<evidence type="ECO:0000256" key="19">
    <source>
        <dbReference type="ARBA" id="ARBA00059245"/>
    </source>
</evidence>
<keyword evidence="17" id="KW-0464">Manganese</keyword>
<dbReference type="GO" id="GO:0000166">
    <property type="term" value="F:nucleotide binding"/>
    <property type="evidence" value="ECO:0007669"/>
    <property type="project" value="UniProtKB-KW"/>
</dbReference>
<dbReference type="AlphaFoldDB" id="A0A1S3J4G7"/>
<comment type="cofactor">
    <cofactor evidence="1">
        <name>Mn(2+)</name>
        <dbReference type="ChEBI" id="CHEBI:29035"/>
    </cofactor>
</comment>
<comment type="function">
    <text evidence="19">Glycosyltransferase that generates the core 1 O-glycan Gal-beta1-3GalNAc-alpha1-Ser/Thr (T antigen), which is a precursor for many extended O-glycans in glycoproteins.</text>
</comment>
<dbReference type="RefSeq" id="XP_013405332.1">
    <property type="nucleotide sequence ID" value="XM_013549878.1"/>
</dbReference>
<evidence type="ECO:0000259" key="21">
    <source>
        <dbReference type="Pfam" id="PF02434"/>
    </source>
</evidence>
<dbReference type="Gene3D" id="3.90.550.50">
    <property type="match status" value="1"/>
</dbReference>
<evidence type="ECO:0000256" key="5">
    <source>
        <dbReference type="ARBA" id="ARBA00011748"/>
    </source>
</evidence>
<organism evidence="22 23">
    <name type="scientific">Lingula anatina</name>
    <name type="common">Brachiopod</name>
    <name type="synonym">Lingula unguis</name>
    <dbReference type="NCBI Taxonomy" id="7574"/>
    <lineage>
        <taxon>Eukaryota</taxon>
        <taxon>Metazoa</taxon>
        <taxon>Spiralia</taxon>
        <taxon>Lophotrochozoa</taxon>
        <taxon>Brachiopoda</taxon>
        <taxon>Linguliformea</taxon>
        <taxon>Lingulata</taxon>
        <taxon>Lingulida</taxon>
        <taxon>Linguloidea</taxon>
        <taxon>Lingulidae</taxon>
        <taxon>Lingula</taxon>
    </lineage>
</organism>
<keyword evidence="12" id="KW-0735">Signal-anchor</keyword>
<dbReference type="Pfam" id="PF02434">
    <property type="entry name" value="Fringe"/>
    <property type="match status" value="1"/>
</dbReference>
<accession>A0A1S3J4G7</accession>
<evidence type="ECO:0000256" key="14">
    <source>
        <dbReference type="ARBA" id="ARBA00023136"/>
    </source>
</evidence>
<evidence type="ECO:0000256" key="4">
    <source>
        <dbReference type="ARBA" id="ARBA00006462"/>
    </source>
</evidence>
<dbReference type="InParanoid" id="A0A1S3J4G7"/>
<evidence type="ECO:0000256" key="11">
    <source>
        <dbReference type="ARBA" id="ARBA00022741"/>
    </source>
</evidence>
<keyword evidence="14 20" id="KW-0472">Membrane</keyword>
<dbReference type="SUPFAM" id="SSF53448">
    <property type="entry name" value="Nucleotide-diphospho-sugar transferases"/>
    <property type="match status" value="1"/>
</dbReference>
<dbReference type="GO" id="GO:0030145">
    <property type="term" value="F:manganese ion binding"/>
    <property type="evidence" value="ECO:0007669"/>
    <property type="project" value="UniProtKB-ARBA"/>
</dbReference>
<dbReference type="GeneID" id="106170132"/>
<dbReference type="InterPro" id="IPR003378">
    <property type="entry name" value="Fringe-like_glycosylTrfase"/>
</dbReference>
<comment type="subcellular location">
    <subcellularLocation>
        <location evidence="2">Membrane</location>
        <topology evidence="2">Single-pass type II membrane protein</topology>
    </subcellularLocation>
</comment>
<dbReference type="InterPro" id="IPR026050">
    <property type="entry name" value="C1GALT1/C1GALT1_chp1"/>
</dbReference>
<evidence type="ECO:0000256" key="1">
    <source>
        <dbReference type="ARBA" id="ARBA00001936"/>
    </source>
</evidence>
<dbReference type="FunFam" id="3.90.550.50:FF:000017">
    <property type="entry name" value="Glycoprotein-N-acetylgalactosamine 3-beta-galactosyltransferase 1"/>
    <property type="match status" value="1"/>
</dbReference>
<keyword evidence="9 20" id="KW-0812">Transmembrane</keyword>
<dbReference type="FunCoup" id="A0A1S3J4G7">
    <property type="interactions" value="392"/>
</dbReference>
<dbReference type="PANTHER" id="PTHR23033">
    <property type="entry name" value="BETA1,3-GALACTOSYLTRANSFERASE"/>
    <property type="match status" value="1"/>
</dbReference>
<gene>
    <name evidence="23" type="primary">LOC106170132</name>
</gene>
<keyword evidence="7" id="KW-0328">Glycosyltransferase</keyword>
<dbReference type="EC" id="2.4.1.122" evidence="6"/>
<keyword evidence="11" id="KW-0547">Nucleotide-binding</keyword>
<comment type="similarity">
    <text evidence="4">Belongs to the glycosyltransferase 31 family. Beta3-Gal-T subfamily.</text>
</comment>
<evidence type="ECO:0000256" key="2">
    <source>
        <dbReference type="ARBA" id="ARBA00004606"/>
    </source>
</evidence>
<dbReference type="UniPathway" id="UPA00378"/>
<dbReference type="GO" id="GO:0016020">
    <property type="term" value="C:membrane"/>
    <property type="evidence" value="ECO:0007669"/>
    <property type="project" value="UniProtKB-SubCell"/>
</dbReference>
<evidence type="ECO:0000256" key="9">
    <source>
        <dbReference type="ARBA" id="ARBA00022692"/>
    </source>
</evidence>
<name>A0A1S3J4G7_LINAN</name>
<keyword evidence="15" id="KW-1015">Disulfide bond</keyword>
<dbReference type="OrthoDB" id="414175at2759"/>
<sequence>MNSHTAFYFAIGLTCGLLVSFMFTQYSGLTHTAKMQLTNNFHSREVLQRASGKDAAVKSDDEYDEHGHLVFKAVEPALSHDQLDLAQGHQQANKVEFRDQHFHHDDDSVAEELKKKVRVLCWVMTAPQNLELKASNVKNTWGKRCNVLLFMSSKDDEDFPAIGLDIPEGREHLTGKTMRAFKYAYDHHFNDADWFMKADDDTYVIVENLRYMLSEYNSSDPIYFGHHFQTIVKQGYFSGGAGYVISKEALKRLALNGIGRPDMCRQDGGAEDAEIGQCFEKLGVKTGDSRDAMGRSRFHCFNPETHLLGGYPDWYYKYDKYGAKHGIGNVSDHAVTFHYIPPSLMWGLEFYIYHLRPYGIESHSQRLNKKQLK</sequence>
<evidence type="ECO:0000256" key="17">
    <source>
        <dbReference type="ARBA" id="ARBA00023211"/>
    </source>
</evidence>
<evidence type="ECO:0000256" key="6">
    <source>
        <dbReference type="ARBA" id="ARBA00012557"/>
    </source>
</evidence>
<evidence type="ECO:0000256" key="15">
    <source>
        <dbReference type="ARBA" id="ARBA00023157"/>
    </source>
</evidence>
<evidence type="ECO:0000256" key="16">
    <source>
        <dbReference type="ARBA" id="ARBA00023180"/>
    </source>
</evidence>
<evidence type="ECO:0000256" key="10">
    <source>
        <dbReference type="ARBA" id="ARBA00022723"/>
    </source>
</evidence>
<keyword evidence="10" id="KW-0479">Metal-binding</keyword>
<dbReference type="Proteomes" id="UP000085678">
    <property type="component" value="Unplaced"/>
</dbReference>
<evidence type="ECO:0000256" key="12">
    <source>
        <dbReference type="ARBA" id="ARBA00022968"/>
    </source>
</evidence>
<evidence type="ECO:0000256" key="7">
    <source>
        <dbReference type="ARBA" id="ARBA00022676"/>
    </source>
</evidence>
<dbReference type="KEGG" id="lak:106170132"/>
<evidence type="ECO:0000256" key="3">
    <source>
        <dbReference type="ARBA" id="ARBA00004922"/>
    </source>
</evidence>